<dbReference type="Pfam" id="PF03070">
    <property type="entry name" value="TENA_THI-4"/>
    <property type="match status" value="1"/>
</dbReference>
<protein>
    <submittedName>
        <fullName evidence="2">Heme oxygenase-like protein</fullName>
    </submittedName>
</protein>
<comment type="caution">
    <text evidence="2">The sequence shown here is derived from an EMBL/GenBank/DDBJ whole genome shotgun (WGS) entry which is preliminary data.</text>
</comment>
<accession>A0A1X2GJL4</accession>
<dbReference type="PANTHER" id="PTHR41813">
    <property type="entry name" value="REGULATOR PAB1642, PUTATIVE (AFU_ORTHOLOGUE AFUA_3G11955)-RELATED"/>
    <property type="match status" value="1"/>
</dbReference>
<dbReference type="InterPro" id="IPR016084">
    <property type="entry name" value="Haem_Oase-like_multi-hlx"/>
</dbReference>
<gene>
    <name evidence="2" type="ORF">DM01DRAFT_1335462</name>
</gene>
<dbReference type="SUPFAM" id="SSF48613">
    <property type="entry name" value="Heme oxygenase-like"/>
    <property type="match status" value="1"/>
</dbReference>
<dbReference type="EMBL" id="MCGT01000012">
    <property type="protein sequence ID" value="ORX55162.1"/>
    <property type="molecule type" value="Genomic_DNA"/>
</dbReference>
<evidence type="ECO:0000313" key="3">
    <source>
        <dbReference type="Proteomes" id="UP000242146"/>
    </source>
</evidence>
<feature type="domain" description="Thiaminase-2/PQQC" evidence="1">
    <location>
        <begin position="168"/>
        <end position="252"/>
    </location>
</feature>
<organism evidence="2 3">
    <name type="scientific">Hesseltinella vesiculosa</name>
    <dbReference type="NCBI Taxonomy" id="101127"/>
    <lineage>
        <taxon>Eukaryota</taxon>
        <taxon>Fungi</taxon>
        <taxon>Fungi incertae sedis</taxon>
        <taxon>Mucoromycota</taxon>
        <taxon>Mucoromycotina</taxon>
        <taxon>Mucoromycetes</taxon>
        <taxon>Mucorales</taxon>
        <taxon>Cunninghamellaceae</taxon>
        <taxon>Hesseltinella</taxon>
    </lineage>
</organism>
<dbReference type="AlphaFoldDB" id="A0A1X2GJL4"/>
<evidence type="ECO:0000313" key="2">
    <source>
        <dbReference type="EMBL" id="ORX55162.1"/>
    </source>
</evidence>
<dbReference type="CDD" id="cd19357">
    <property type="entry name" value="TenA_E_At3g16990-like"/>
    <property type="match status" value="1"/>
</dbReference>
<evidence type="ECO:0000259" key="1">
    <source>
        <dbReference type="Pfam" id="PF03070"/>
    </source>
</evidence>
<dbReference type="PANTHER" id="PTHR41813:SF2">
    <property type="entry name" value="REGULATOR PAB1642, PUTATIVE (AFU_ORTHOLOGUE AFUA_3G11955)-RELATED"/>
    <property type="match status" value="1"/>
</dbReference>
<proteinExistence type="predicted"/>
<dbReference type="InterPro" id="IPR053261">
    <property type="entry name" value="Polyketide-peptide_reg"/>
</dbReference>
<sequence>MTPALTDHLLALEKDAYKKATRHEFLEKVGKHTIAPQHLRAWIEQDRGYTSGYTRMMGLMMSRLALFNDVRDYGDNDPNYSEQHAQRTMKLLSFAVSNVFRECQMFTDLLSRPAYRALPAAPLQPWTLRYVDFHQKVARTAGYDLGEALVLLWAMERVFLDAWRHAKAVQAEHWSPEARSTHDGNEEQASHHDTIGELIDNWTIDEFDEFVAECAALVNHLDTSDPRRLQSLEAVYRETLALEVKFWDMAFESVQDQ</sequence>
<dbReference type="GO" id="GO:0006772">
    <property type="term" value="P:thiamine metabolic process"/>
    <property type="evidence" value="ECO:0007669"/>
    <property type="project" value="UniProtKB-ARBA"/>
</dbReference>
<keyword evidence="3" id="KW-1185">Reference proteome</keyword>
<dbReference type="InterPro" id="IPR004305">
    <property type="entry name" value="Thiaminase-2/PQQC"/>
</dbReference>
<name>A0A1X2GJL4_9FUNG</name>
<dbReference type="STRING" id="101127.A0A1X2GJL4"/>
<dbReference type="Proteomes" id="UP000242146">
    <property type="component" value="Unassembled WGS sequence"/>
</dbReference>
<dbReference type="Gene3D" id="1.20.910.10">
    <property type="entry name" value="Heme oxygenase-like"/>
    <property type="match status" value="1"/>
</dbReference>
<dbReference type="OrthoDB" id="37730at2759"/>
<reference evidence="2 3" key="1">
    <citation type="submission" date="2016-07" db="EMBL/GenBank/DDBJ databases">
        <title>Pervasive Adenine N6-methylation of Active Genes in Fungi.</title>
        <authorList>
            <consortium name="DOE Joint Genome Institute"/>
            <person name="Mondo S.J."/>
            <person name="Dannebaum R.O."/>
            <person name="Kuo R.C."/>
            <person name="Labutti K."/>
            <person name="Haridas S."/>
            <person name="Kuo A."/>
            <person name="Salamov A."/>
            <person name="Ahrendt S.R."/>
            <person name="Lipzen A."/>
            <person name="Sullivan W."/>
            <person name="Andreopoulos W.B."/>
            <person name="Clum A."/>
            <person name="Lindquist E."/>
            <person name="Daum C."/>
            <person name="Ramamoorthy G.K."/>
            <person name="Gryganskyi A."/>
            <person name="Culley D."/>
            <person name="Magnuson J.K."/>
            <person name="James T.Y."/>
            <person name="O'Malley M.A."/>
            <person name="Stajich J.E."/>
            <person name="Spatafora J.W."/>
            <person name="Visel A."/>
            <person name="Grigoriev I.V."/>
        </authorList>
    </citation>
    <scope>NUCLEOTIDE SEQUENCE [LARGE SCALE GENOMIC DNA]</scope>
    <source>
        <strain evidence="2 3">NRRL 3301</strain>
    </source>
</reference>